<dbReference type="AlphaFoldDB" id="A0A2S5KNB8"/>
<comment type="catalytic activity">
    <reaction evidence="9 10">
        <text>L-proline + NADP(+) = (S)-1-pyrroline-5-carboxylate + NADPH + 2 H(+)</text>
        <dbReference type="Rhea" id="RHEA:14109"/>
        <dbReference type="ChEBI" id="CHEBI:15378"/>
        <dbReference type="ChEBI" id="CHEBI:17388"/>
        <dbReference type="ChEBI" id="CHEBI:57783"/>
        <dbReference type="ChEBI" id="CHEBI:58349"/>
        <dbReference type="ChEBI" id="CHEBI:60039"/>
        <dbReference type="EC" id="1.5.1.2"/>
    </reaction>
</comment>
<evidence type="ECO:0000256" key="12">
    <source>
        <dbReference type="PIRSR" id="PIRSR000193-1"/>
    </source>
</evidence>
<evidence type="ECO:0000313" key="15">
    <source>
        <dbReference type="EMBL" id="PPC76212.1"/>
    </source>
</evidence>
<dbReference type="Gene3D" id="1.10.3730.10">
    <property type="entry name" value="ProC C-terminal domain-like"/>
    <property type="match status" value="1"/>
</dbReference>
<comment type="similarity">
    <text evidence="2 10">Belongs to the pyrroline-5-carboxylate reductase family.</text>
</comment>
<keyword evidence="5 10" id="KW-0641">Proline biosynthesis</keyword>
<dbReference type="PANTHER" id="PTHR11645">
    <property type="entry name" value="PYRROLINE-5-CARBOXYLATE REDUCTASE"/>
    <property type="match status" value="1"/>
</dbReference>
<dbReference type="FunFam" id="3.40.50.720:FF:000105">
    <property type="entry name" value="Pyrroline-5-carboxylate reductase"/>
    <property type="match status" value="1"/>
</dbReference>
<feature type="binding site" evidence="12">
    <location>
        <begin position="70"/>
        <end position="73"/>
    </location>
    <ligand>
        <name>NADP(+)</name>
        <dbReference type="ChEBI" id="CHEBI:58349"/>
    </ligand>
</feature>
<evidence type="ECO:0000256" key="3">
    <source>
        <dbReference type="ARBA" id="ARBA00022490"/>
    </source>
</evidence>
<evidence type="ECO:0000256" key="9">
    <source>
        <dbReference type="ARBA" id="ARBA00052690"/>
    </source>
</evidence>
<evidence type="ECO:0000256" key="8">
    <source>
        <dbReference type="ARBA" id="ARBA00050547"/>
    </source>
</evidence>
<accession>A0A2S5KNB8</accession>
<feature type="binding site" evidence="12">
    <location>
        <position position="57"/>
    </location>
    <ligand>
        <name>NADPH</name>
        <dbReference type="ChEBI" id="CHEBI:57783"/>
    </ligand>
</feature>
<comment type="catalytic activity">
    <reaction evidence="8 10">
        <text>L-proline + NAD(+) = (S)-1-pyrroline-5-carboxylate + NADH + 2 H(+)</text>
        <dbReference type="Rhea" id="RHEA:14105"/>
        <dbReference type="ChEBI" id="CHEBI:15378"/>
        <dbReference type="ChEBI" id="CHEBI:17388"/>
        <dbReference type="ChEBI" id="CHEBI:57540"/>
        <dbReference type="ChEBI" id="CHEBI:57945"/>
        <dbReference type="ChEBI" id="CHEBI:60039"/>
        <dbReference type="EC" id="1.5.1.2"/>
    </reaction>
</comment>
<comment type="caution">
    <text evidence="15">The sequence shown here is derived from an EMBL/GenBank/DDBJ whole genome shotgun (WGS) entry which is preliminary data.</text>
</comment>
<keyword evidence="4 10" id="KW-0028">Amino-acid biosynthesis</keyword>
<keyword evidence="6 10" id="KW-0521">NADP</keyword>
<dbReference type="InterPro" id="IPR036291">
    <property type="entry name" value="NAD(P)-bd_dom_sf"/>
</dbReference>
<protein>
    <recommendedName>
        <fullName evidence="10 11">Pyrroline-5-carboxylate reductase</fullName>
        <shortName evidence="10">P5C reductase</shortName>
        <shortName evidence="10">P5CR</shortName>
        <ecNumber evidence="10 11">1.5.1.2</ecNumber>
    </recommendedName>
    <alternativeName>
        <fullName evidence="10">PCA reductase</fullName>
    </alternativeName>
</protein>
<dbReference type="GO" id="GO:0005737">
    <property type="term" value="C:cytoplasm"/>
    <property type="evidence" value="ECO:0007669"/>
    <property type="project" value="UniProtKB-SubCell"/>
</dbReference>
<gene>
    <name evidence="10" type="primary">proC</name>
    <name evidence="15" type="ORF">C4K68_16375</name>
</gene>
<dbReference type="Gene3D" id="3.40.50.720">
    <property type="entry name" value="NAD(P)-binding Rossmann-like Domain"/>
    <property type="match status" value="1"/>
</dbReference>
<dbReference type="PIRSF" id="PIRSF000193">
    <property type="entry name" value="Pyrrol-5-carb_rd"/>
    <property type="match status" value="1"/>
</dbReference>
<comment type="function">
    <text evidence="10">Catalyzes the reduction of 1-pyrroline-5-carboxylate (PCA) to L-proline.</text>
</comment>
<feature type="binding site" evidence="12">
    <location>
        <begin position="9"/>
        <end position="14"/>
    </location>
    <ligand>
        <name>NADP(+)</name>
        <dbReference type="ChEBI" id="CHEBI:58349"/>
    </ligand>
</feature>
<dbReference type="HAMAP" id="MF_01925">
    <property type="entry name" value="P5C_reductase"/>
    <property type="match status" value="1"/>
</dbReference>
<dbReference type="GO" id="GO:0004735">
    <property type="term" value="F:pyrroline-5-carboxylate reductase activity"/>
    <property type="evidence" value="ECO:0007669"/>
    <property type="project" value="UniProtKB-UniRule"/>
</dbReference>
<organism evidence="15 16">
    <name type="scientific">Proteobacteria bacterium 228</name>
    <dbReference type="NCBI Taxonomy" id="2083153"/>
    <lineage>
        <taxon>Bacteria</taxon>
        <taxon>Pseudomonadati</taxon>
        <taxon>Pseudomonadota</taxon>
    </lineage>
</organism>
<dbReference type="SUPFAM" id="SSF48179">
    <property type="entry name" value="6-phosphogluconate dehydrogenase C-terminal domain-like"/>
    <property type="match status" value="1"/>
</dbReference>
<evidence type="ECO:0000256" key="4">
    <source>
        <dbReference type="ARBA" id="ARBA00022605"/>
    </source>
</evidence>
<dbReference type="FunFam" id="1.10.3730.10:FF:000001">
    <property type="entry name" value="Pyrroline-5-carboxylate reductase"/>
    <property type="match status" value="1"/>
</dbReference>
<evidence type="ECO:0000256" key="10">
    <source>
        <dbReference type="HAMAP-Rule" id="MF_01925"/>
    </source>
</evidence>
<feature type="domain" description="Pyrroline-5-carboxylate reductase dimerisation" evidence="14">
    <location>
        <begin position="163"/>
        <end position="267"/>
    </location>
</feature>
<dbReference type="EMBL" id="PRLP01000055">
    <property type="protein sequence ID" value="PPC76212.1"/>
    <property type="molecule type" value="Genomic_DNA"/>
</dbReference>
<comment type="pathway">
    <text evidence="1 10">Amino-acid biosynthesis; L-proline biosynthesis; L-proline from L-glutamate 5-semialdehyde: step 1/1.</text>
</comment>
<dbReference type="InterPro" id="IPR008927">
    <property type="entry name" value="6-PGluconate_DH-like_C_sf"/>
</dbReference>
<evidence type="ECO:0000256" key="5">
    <source>
        <dbReference type="ARBA" id="ARBA00022650"/>
    </source>
</evidence>
<comment type="subcellular location">
    <subcellularLocation>
        <location evidence="10">Cytoplasm</location>
    </subcellularLocation>
</comment>
<dbReference type="InterPro" id="IPR029036">
    <property type="entry name" value="P5CR_dimer"/>
</dbReference>
<evidence type="ECO:0000259" key="14">
    <source>
        <dbReference type="Pfam" id="PF14748"/>
    </source>
</evidence>
<proteinExistence type="inferred from homology"/>
<dbReference type="Proteomes" id="UP000238196">
    <property type="component" value="Unassembled WGS sequence"/>
</dbReference>
<name>A0A2S5KNB8_9PROT</name>
<feature type="domain" description="Pyrroline-5-carboxylate reductase catalytic N-terminal" evidence="13">
    <location>
        <begin position="6"/>
        <end position="99"/>
    </location>
</feature>
<evidence type="ECO:0000313" key="16">
    <source>
        <dbReference type="Proteomes" id="UP000238196"/>
    </source>
</evidence>
<dbReference type="InterPro" id="IPR000304">
    <property type="entry name" value="Pyrroline-COOH_reductase"/>
</dbReference>
<keyword evidence="3 10" id="KW-0963">Cytoplasm</keyword>
<dbReference type="Pfam" id="PF03807">
    <property type="entry name" value="F420_oxidored"/>
    <property type="match status" value="1"/>
</dbReference>
<dbReference type="PANTHER" id="PTHR11645:SF0">
    <property type="entry name" value="PYRROLINE-5-CARBOXYLATE REDUCTASE 3"/>
    <property type="match status" value="1"/>
</dbReference>
<evidence type="ECO:0000256" key="1">
    <source>
        <dbReference type="ARBA" id="ARBA00005205"/>
    </source>
</evidence>
<keyword evidence="7 10" id="KW-0560">Oxidoreductase</keyword>
<reference evidence="15 16" key="1">
    <citation type="submission" date="2018-02" db="EMBL/GenBank/DDBJ databases">
        <title>novel marine gammaproteobacteria from coastal saline agro ecosystem.</title>
        <authorList>
            <person name="Krishnan R."/>
            <person name="Ramesh Kumar N."/>
        </authorList>
    </citation>
    <scope>NUCLEOTIDE SEQUENCE [LARGE SCALE GENOMIC DNA]</scope>
    <source>
        <strain evidence="15 16">228</strain>
    </source>
</reference>
<dbReference type="GO" id="GO:0055129">
    <property type="term" value="P:L-proline biosynthetic process"/>
    <property type="evidence" value="ECO:0007669"/>
    <property type="project" value="UniProtKB-UniRule"/>
</dbReference>
<evidence type="ECO:0000256" key="11">
    <source>
        <dbReference type="NCBIfam" id="TIGR00112"/>
    </source>
</evidence>
<dbReference type="SUPFAM" id="SSF51735">
    <property type="entry name" value="NAD(P)-binding Rossmann-fold domains"/>
    <property type="match status" value="1"/>
</dbReference>
<dbReference type="EC" id="1.5.1.2" evidence="10 11"/>
<dbReference type="UniPathway" id="UPA00098">
    <property type="reaction ID" value="UER00361"/>
</dbReference>
<evidence type="ECO:0000256" key="6">
    <source>
        <dbReference type="ARBA" id="ARBA00022857"/>
    </source>
</evidence>
<dbReference type="InterPro" id="IPR028939">
    <property type="entry name" value="P5C_Rdtase_cat_N"/>
</dbReference>
<sequence length="274" mass="28849">MSQATLAFIGAGNMASAIIGGLIANGYPADFILASDRTPANLLQLSDKYGIRTATSNIEAVHEAQVVVLAVKPQVLRDVCIALRGHLNHKPLIISIAAGVTLESMAEWLGSDMPIVRCMPNTPAMLQVGASGLYANSHASDVQQVLAEKILAAVGLVTWVDEEAQLDAVTAVSGSGPAYFFMFMEAMAAAGEKLGLSAEQSMQLTIQTALGAARMAKESGLPPGELKRRVMSPKGTTEQAVQTFEQGGLHELTLSAMQACARRAEELAAEMKNL</sequence>
<dbReference type="OrthoDB" id="9805754at2"/>
<dbReference type="Pfam" id="PF14748">
    <property type="entry name" value="P5CR_dimer"/>
    <property type="match status" value="1"/>
</dbReference>
<evidence type="ECO:0000256" key="2">
    <source>
        <dbReference type="ARBA" id="ARBA00005525"/>
    </source>
</evidence>
<evidence type="ECO:0000256" key="7">
    <source>
        <dbReference type="ARBA" id="ARBA00023002"/>
    </source>
</evidence>
<dbReference type="NCBIfam" id="TIGR00112">
    <property type="entry name" value="proC"/>
    <property type="match status" value="1"/>
</dbReference>
<evidence type="ECO:0000259" key="13">
    <source>
        <dbReference type="Pfam" id="PF03807"/>
    </source>
</evidence>